<protein>
    <submittedName>
        <fullName evidence="2">AAA domain-containing protein</fullName>
    </submittedName>
</protein>
<dbReference type="SUPFAM" id="SSF52540">
    <property type="entry name" value="P-loop containing nucleoside triphosphate hydrolases"/>
    <property type="match status" value="1"/>
</dbReference>
<dbReference type="SMART" id="SM00382">
    <property type="entry name" value="AAA"/>
    <property type="match status" value="1"/>
</dbReference>
<dbReference type="EMBL" id="FNRY01000001">
    <property type="protein sequence ID" value="SEB73468.1"/>
    <property type="molecule type" value="Genomic_DNA"/>
</dbReference>
<evidence type="ECO:0000313" key="2">
    <source>
        <dbReference type="EMBL" id="SEB73468.1"/>
    </source>
</evidence>
<dbReference type="InterPro" id="IPR008868">
    <property type="entry name" value="TniB"/>
</dbReference>
<evidence type="ECO:0000259" key="1">
    <source>
        <dbReference type="SMART" id="SM00382"/>
    </source>
</evidence>
<dbReference type="OrthoDB" id="3337229at2"/>
<dbReference type="Gene3D" id="3.40.50.300">
    <property type="entry name" value="P-loop containing nucleotide triphosphate hydrolases"/>
    <property type="match status" value="1"/>
</dbReference>
<dbReference type="InterPro" id="IPR027417">
    <property type="entry name" value="P-loop_NTPase"/>
</dbReference>
<dbReference type="AlphaFoldDB" id="A0A1H4LS83"/>
<sequence>MLFRDTDTADALHTREGLYSYLASRKTAPRVLQDEDYDILSTAEKHAYDEERIRFLSGDITLNTPALASAKKLLVQTITQNHGRNSGHAGMMLNGKPGVGKTTAAKSLLRFTHSQYAKQFPGFERAGRLPVVYIDVPASSSGKLLMRTFADFLGIPVATNETMGTTRRRVIDALRKAHTQLVVVDEIQNLSARNIGAGESVDVLKSLHNELACTFLYAGIDLTSGELLSGVRGNQLRSRFSILELGNSTIGTKDGKAAWRKLVAGFEASLPLRHHEKGTLTELAGYLYSRTGGSIGSLSRLITGSAIQAITDPTISVERVDEDLLSQQVLDGTAESFYANYRAGNRKEATA</sequence>
<dbReference type="Pfam" id="PF05621">
    <property type="entry name" value="TniB"/>
    <property type="match status" value="1"/>
</dbReference>
<dbReference type="RefSeq" id="WP_091182429.1">
    <property type="nucleotide sequence ID" value="NZ_FNRY01000001.1"/>
</dbReference>
<proteinExistence type="predicted"/>
<gene>
    <name evidence="2" type="ORF">SAMN04489806_1639</name>
</gene>
<dbReference type="InterPro" id="IPR003593">
    <property type="entry name" value="AAA+_ATPase"/>
</dbReference>
<keyword evidence="3" id="KW-1185">Reference proteome</keyword>
<evidence type="ECO:0000313" key="3">
    <source>
        <dbReference type="Proteomes" id="UP000199183"/>
    </source>
</evidence>
<accession>A0A1H4LS83</accession>
<reference evidence="2 3" key="1">
    <citation type="submission" date="2016-10" db="EMBL/GenBank/DDBJ databases">
        <authorList>
            <person name="de Groot N.N."/>
        </authorList>
    </citation>
    <scope>NUCLEOTIDE SEQUENCE [LARGE SCALE GENOMIC DNA]</scope>
    <source>
        <strain evidence="2 3">DSM 21799</strain>
    </source>
</reference>
<name>A0A1H4LS83_9MICO</name>
<dbReference type="Proteomes" id="UP000199183">
    <property type="component" value="Unassembled WGS sequence"/>
</dbReference>
<dbReference type="STRING" id="640635.SAMN04489806_1639"/>
<feature type="domain" description="AAA+ ATPase" evidence="1">
    <location>
        <begin position="87"/>
        <end position="330"/>
    </location>
</feature>
<organism evidence="2 3">
    <name type="scientific">Paramicrobacterium humi</name>
    <dbReference type="NCBI Taxonomy" id="640635"/>
    <lineage>
        <taxon>Bacteria</taxon>
        <taxon>Bacillati</taxon>
        <taxon>Actinomycetota</taxon>
        <taxon>Actinomycetes</taxon>
        <taxon>Micrococcales</taxon>
        <taxon>Microbacteriaceae</taxon>
        <taxon>Paramicrobacterium</taxon>
    </lineage>
</organism>